<dbReference type="PANTHER" id="PTHR48103">
    <property type="entry name" value="MIDASIN-RELATED"/>
    <property type="match status" value="1"/>
</dbReference>
<feature type="compositionally biased region" description="Basic and acidic residues" evidence="10">
    <location>
        <begin position="4134"/>
        <end position="4149"/>
    </location>
</feature>
<feature type="compositionally biased region" description="Acidic residues" evidence="10">
    <location>
        <begin position="4253"/>
        <end position="4267"/>
    </location>
</feature>
<feature type="region of interest" description="Disordered" evidence="10">
    <location>
        <begin position="4134"/>
        <end position="4623"/>
    </location>
</feature>
<feature type="compositionally biased region" description="Basic and acidic residues" evidence="10">
    <location>
        <begin position="4366"/>
        <end position="4393"/>
    </location>
</feature>
<dbReference type="Pfam" id="PF17865">
    <property type="entry name" value="AAA_lid_5"/>
    <property type="match status" value="1"/>
</dbReference>
<dbReference type="InterPro" id="IPR002035">
    <property type="entry name" value="VWF_A"/>
</dbReference>
<dbReference type="VEuPathDB" id="FungiDB:I7I53_05681"/>
<feature type="compositionally biased region" description="Polar residues" evidence="10">
    <location>
        <begin position="4406"/>
        <end position="4415"/>
    </location>
</feature>
<comment type="function">
    <text evidence="9">Nuclear chaperone required for maturation and nuclear export of pre-60S ribosome subunits.</text>
</comment>
<evidence type="ECO:0000256" key="2">
    <source>
        <dbReference type="ARBA" id="ARBA00004642"/>
    </source>
</evidence>
<dbReference type="InterPro" id="IPR048617">
    <property type="entry name" value="MDN1_AAA_lid_4"/>
</dbReference>
<dbReference type="GO" id="GO:0005730">
    <property type="term" value="C:nucleolus"/>
    <property type="evidence" value="ECO:0007669"/>
    <property type="project" value="UniProtKB-SubCell"/>
</dbReference>
<dbReference type="GO" id="GO:0000055">
    <property type="term" value="P:ribosomal large subunit export from nucleus"/>
    <property type="evidence" value="ECO:0007669"/>
    <property type="project" value="TreeGrafter"/>
</dbReference>
<feature type="compositionally biased region" description="Acidic residues" evidence="10">
    <location>
        <begin position="4340"/>
        <end position="4359"/>
    </location>
</feature>
<dbReference type="OrthoDB" id="5186at2759"/>
<dbReference type="PANTHER" id="PTHR48103:SF2">
    <property type="entry name" value="MIDASIN"/>
    <property type="match status" value="1"/>
</dbReference>
<dbReference type="EMBL" id="DS990639">
    <property type="protein sequence ID" value="EGC46631.1"/>
    <property type="molecule type" value="Genomic_DNA"/>
</dbReference>
<feature type="domain" description="VWFA" evidence="11">
    <location>
        <begin position="4720"/>
        <end position="4932"/>
    </location>
</feature>
<reference evidence="13" key="1">
    <citation type="submission" date="2008-07" db="EMBL/GenBank/DDBJ databases">
        <title>Annotation of Ajellomyces capsulatus strain H88.</title>
        <authorList>
            <person name="Champion M."/>
            <person name="Cuomo C."/>
            <person name="Ma L.-J."/>
            <person name="Henn M.R."/>
            <person name="Sil A."/>
            <person name="Goldman B."/>
            <person name="Young S.K."/>
            <person name="Kodira C.D."/>
            <person name="Zeng Q."/>
            <person name="Koehrsen M."/>
            <person name="Alvarado L."/>
            <person name="Berlin A."/>
            <person name="Borenstein D."/>
            <person name="Chen Z."/>
            <person name="Engels R."/>
            <person name="Freedman E."/>
            <person name="Gellesch M."/>
            <person name="Goldberg J."/>
            <person name="Griggs A."/>
            <person name="Gujja S."/>
            <person name="Heiman D."/>
            <person name="Hepburn T."/>
            <person name="Howarth C."/>
            <person name="Jen D."/>
            <person name="Larson L."/>
            <person name="Lewis B."/>
            <person name="Mehta T."/>
            <person name="Park D."/>
            <person name="Pearson M."/>
            <person name="Roberts A."/>
            <person name="Saif S."/>
            <person name="Shea T."/>
            <person name="Shenoy N."/>
            <person name="Sisk P."/>
            <person name="Stolte C."/>
            <person name="Sykes S."/>
            <person name="Walk T."/>
            <person name="White J."/>
            <person name="Yandava C."/>
            <person name="Klein B."/>
            <person name="McEwen J.G."/>
            <person name="Puccia R."/>
            <person name="Goldman G.H."/>
            <person name="Felipe M.S."/>
            <person name="Nino-Vega G."/>
            <person name="San-Blas G."/>
            <person name="Taylor J."/>
            <person name="Mendoza L."/>
            <person name="Galagan J."/>
            <person name="Nusbaum C."/>
            <person name="Birren B."/>
        </authorList>
    </citation>
    <scope>NUCLEOTIDE SEQUENCE [LARGE SCALE GENOMIC DNA]</scope>
    <source>
        <strain evidence="13">H88</strain>
    </source>
</reference>
<feature type="compositionally biased region" description="Basic and acidic residues" evidence="10">
    <location>
        <begin position="4195"/>
        <end position="4252"/>
    </location>
</feature>
<organism evidence="13">
    <name type="scientific">Ajellomyces capsulatus (strain H88)</name>
    <name type="common">Darling's disease fungus</name>
    <name type="synonym">Histoplasma capsulatum</name>
    <dbReference type="NCBI Taxonomy" id="544711"/>
    <lineage>
        <taxon>Eukaryota</taxon>
        <taxon>Fungi</taxon>
        <taxon>Dikarya</taxon>
        <taxon>Ascomycota</taxon>
        <taxon>Pezizomycotina</taxon>
        <taxon>Eurotiomycetes</taxon>
        <taxon>Eurotiomycetidae</taxon>
        <taxon>Onygenales</taxon>
        <taxon>Ajellomycetaceae</taxon>
        <taxon>Histoplasma</taxon>
    </lineage>
</organism>
<dbReference type="HOGENOM" id="CLU_000050_0_2_1"/>
<dbReference type="Gene3D" id="3.40.50.300">
    <property type="entry name" value="P-loop containing nucleotide triphosphate hydrolases"/>
    <property type="match status" value="6"/>
</dbReference>
<dbReference type="SUPFAM" id="SSF53300">
    <property type="entry name" value="vWA-like"/>
    <property type="match status" value="1"/>
</dbReference>
<dbReference type="Pfam" id="PF17867">
    <property type="entry name" value="AAA_lid_7"/>
    <property type="match status" value="3"/>
</dbReference>
<dbReference type="SUPFAM" id="SSF52540">
    <property type="entry name" value="P-loop containing nucleoside triphosphate hydrolases"/>
    <property type="match status" value="6"/>
</dbReference>
<comment type="similarity">
    <text evidence="3 9">Belongs to the midasin family.</text>
</comment>
<dbReference type="InterPro" id="IPR003593">
    <property type="entry name" value="AAA+_ATPase"/>
</dbReference>
<evidence type="ECO:0000256" key="4">
    <source>
        <dbReference type="ARBA" id="ARBA00017143"/>
    </source>
</evidence>
<keyword evidence="7 9" id="KW-0143">Chaperone</keyword>
<feature type="region of interest" description="Disordered" evidence="10">
    <location>
        <begin position="4091"/>
        <end position="4119"/>
    </location>
</feature>
<keyword evidence="6 9" id="KW-0067">ATP-binding</keyword>
<feature type="compositionally biased region" description="Basic and acidic residues" evidence="10">
    <location>
        <begin position="4477"/>
        <end position="4486"/>
    </location>
</feature>
<sequence length="4936" mass="553277">MAQFSSDGVLLPHPQILKQLPPELVEILRTGSSIPETFLDTLSIAALQPNYTNKLFTLYEPIFVDLAARWICLDSHEYSVQVTTAFARILPFAPYLRPFVNAVSRRLKSSALPSSSESNQFELLQMEDRTLHAFLVALFRLLSFDLDSFSPMTPVSQLQSLLSHHNPIIRYLAIRCFCLYMRAADASLEQMISKYHDETAINGSWEDRTIDYRLLSIWEEKRWAGLKEELENARISRVDSVTETWTKEFRNSFTSHTAEIGGVLLPTIHPKNNMGASCLVETPTVRRNLRSFGNSLLSMDPLLLVGLAGSGKTSLVHEAAYRMGHFSSMITLHLNEQTDSKSLLGLYSTSPQAGSFSWQPGVLTKAAREGRWVLIEDLDRAPSEVIGLILPLIEKRELIIPSRKERIRCADSFRVIATMRSTINAAGKAITPGTNMLGSRLWNHIQVASLPLSEVKEVIIQRFPLLSPRVDIILTTFDRITSLFNGTLSRKFMTGRLPNLRDLVKLCYRIERRLRNLGCETGYEAVPEGTHDEIFMDTVDCFAACFPKGLLQSTVAEVIAEGMQISPQRMNFCLSEQTPKYLDSPNSVTIGRECFQKRKPLGLRKSSSSTAAHSTFAPTRASLRIMERIVSSLQLSEPVLLVGETGIGKTAVIQQLASLLHQRLTVVNLSQQSESTDLLGGFKPVNVRSIAVPLVDEFNSLFESTFSAKKNQKFLASVAKCVTTGNWRRLVNILKEAIKMASGIFEPLNKSKSELTDVVSEQPSKKRKLDDTKYTILRGKWATFSRELKEFEVQVSEGDSKFAFAFVQGKIVKALRNGEWVLLDEINLASPDTLESIASLLHYGGDGTPSVLLSEAGEVERIYGDSNFRIFGAMNPATDAGKRDLVPGLRSRFTEIYVNSPDTEIDDLITLIGAYLGSLTIADEKSTISLARLYLDTKKLNVDNKLTDGAGQKPHFSIRTLVRSLIYVRNQAHIYGLRRAMYEGFSMSFLTLLSKASELQIIPLLDQHIFGSLKNSRSILSQTPKPPNDGANYVQFKHYWMRQGEFPLESQPHYIITPFIERNLMNLVRASSTRLFPILLQGPTSSGKTSMVEYLAKISGNRFVRINNHEHTDLQEYLGSYVSGEDGSLKYQEGILVEALRNGYWIVLDELNLAPTDVLEALNRLLDDNRELFLPESQEVIRPNPNFMLFATQNPAGLYGGRKVLSRAFRNRFLELHFDDIPEDELEYILKERSQIPPSFCARIVSVYRKLSLLRQSSRLFEQRNSFATLRDLFRWAQRRADDREQLAVNGFMLLAERVRNPQERAAVKEVIEEVMRVKLDQTAIYSSRCLDARLQQLSATAPTSIIWTQAMRRVFILVSQAIEHNEPVLLVGETGCGKTQICQAIAEIYGKQLFTINAHVNLETGDIVGAQRPLRNRSTIEAQLLADLSSVLKSIDAYDENSDNSIDKLTRVFSELNSQALDMCEPNLLNRIRENMTRAKALFEWSNGSLITAMESGQHFLLDEISLADDSVLERLNSVLEPHRSLLLAEKGPINLVVAKDGFQFLATMNPGGDYGKRELSAALRNRLTEIWVPQLSEAEDILPILSSKLVSPISNAPSAMLAFARWFKETFQSTSSTSISIRDLLAWVGFVNQCKDLDQAAAVVHGAALVYIDTLGANPSAMFVSGPANLKHDRLKCLERLGEIFGFDAVSIYYQATTISMEDNNMRIGPFVLEMSAHSEHDPTFSLEAPTTVANSLRIARGLQLTKPILLEGSPGVGKTTLVAALAQCLGKPLTRINLSDQTDLTDLFGSDVPVEGGDMGNFAWSDAPFLRAMQTGGWVLLDEMNLASQSVLEGLNSCLDHRQQVYVAELDQTFKRHPDFVLFAAQNPHHQGGGRKGLPASFVNRFTVVYADSFSDDDLKMICKRLSPLAPKREIQQLVEFVSSLNIKITNERLLGTTGGPWEINLRDISRWLRLLESTPIRVSPSQFLDVVISQRFRTHGDRSLVLSLYEDVFRSTPVVKSYFHNLSVSQYQVGLSVLQRDPLVQNFNDPQMKILTGDLAIMESLALCIEQGWPSILVGTSGCGKTTILRKLAALSGCKLVELALNADTDTMDLVGGFEQVDNDRHLLSFMDELSQLLQIQVVSTYTATEQTGMDSELVQLYQDVKSGSSNLETISEALHRISLKGLHPSFTEFYQRSKTLLKSSFVNETIGFEWTEGIFVQSIQKGDWVVLDNANLCNPSVLDRLNSLMEPNGHLVINEQRTGDGTAKVVKPHPNFRLFLTMDPRHGELSRAMRNRAIEICLQPGVTGGTPTTQGIFYTSESSIYRIRCGQGLSHQRLDSELEQNELEVFLDHLAPHDFRRLQQSSTSIDIWVANTHLSTVVYQTFDRYNAFLSRDTLSSLKDFLCDGSWNEHKFSSFRYGIEPLHPLINEPRAVACINPESQVLLEKLAKLQEITFDVWHFHQVFCQVRDSVSNKKPSEMSRLERSVASDRIPALMKESTQPVALYLSSCIQTLSETIQKVNYEVLRSVDVCAMASSILELCWDIFGVVQTNNFDEGVFQTYLQIGQSLCSRFKDIKLDLVRVLSESLDMFRINWGLTTGQSMQRIWDQWRPATSTDPAHLKSMVDLQHIAARFDLITLKTNLPFSQLGQLRHSLVQAQISMLQGADGVGLIQDLQHVIDDLEARVLDSGPVSPPYFSLEFEALSQYRDFIDISKSATETINYGLSDVLQLLAGRPSCPHDMSTLGNSVPELLSRLSRFAGFQNVSSKPLALRGTFSLSLIAKLSSLGIVPVKGMNILNSELDFIANGLCSSTDQIARDQFDILRKQLARLLQELLCCHGDLIDPVSLGSAESYLDTLVRDSDLSGLVNTQIPPLKLRDNSDKLHYFNEFASRSFNKIVSSLVGICGKTGTTNHLQLGAACIHLAMACLRFFVPNRPFDPSLGSAVQRHRYTQRAQEKNKKLNALKAYELSFSGQESSLRIRIAQEELRLLGDIPPSPPVIRPQPSQIGELQGEFSNLLNSVVNLNPDGILRSLQDSANPDLANTTKQQGELLQKNIKQICLRLTTNYKAYEDVVIPVIRFLEILHLGVDLVQCSDLHSHLEQGFIHAMSQITPLMSSRRVSLPDLQHRPSRLSNSEKVDIGLQRLSILWVFQNTDPETLSTAANRQLLRDTLEDFSGIWKQQLEDDQNKHYQKSNLYRYRGSFEDDQEVEAAEVSQLFPTFDGTIEDDLEIGTLAQFDVKTISLRLSHILNNLFSDLDKESTVKRLLLHSTKLLGINMAKGSTDIPTMDPKSHLLGAILFLDDVKSIKQPTPYNFYSSPNLVEVKKLADLVETISVRFKELQNSWPEHATIADVIRCCSEIFQFNHQEPLAKFITKAEKLHSFIYEWQAVASKNFSVTQCYDNITALLISWRRIELSTWSQLLDIEDEKCSEDASAWWFVAYDVIIAAPLQLVQDGQPLIEHSVELITTLEKFICSTPMGQYKSRLQLIEKFKMLLTLYALDFPALDQLSAGIDNLLHHYFPFVSVFEKSLGDGRKTLERDIQQTIQLASWKDTNINALRESARRSHNKLFKVVRKYRSLLSQSSESLLSKGLSGLPDKAESFSDNRVTLPNPVSPIAHRVCHENIHSWSQKPKRFTDPDGAVRSMQRVYENSLKGLQAHQELDAFTRDIIDTIGEFKSQTPKALTEDNKHDVQHLKGQKRRFYAEKLKDLRFMGIRSNVGTDILESQRSVASVLSSTRPLTISAGLSHVKSADSYFHKFLDLVPRVRISSVEFSEDLSNVEASRSAGFIEGLLHWALKQRETLSLRLENLSAVELTLQQMRNVSDLRSSLLPNSDYLLSDRRDLRGTLRWLSTILGVCNSTLQIHGYFAGIGSSEVLAALNDWKIRLNNLLVSIEDLKILPPGLSTGTHEKLFSSVRMLVSNVRSDILKWIDVHPELTFALKQILPWTELGVTASTRETNDQINISLEEFDSSLFTVMDKIFVVMQKISSSLSTAPPSNDIPAWLVKTEQVISKACAELHMADIADDIRCVLARIRHVSEKDSNSLAVVGAAISVIMPIAEQYQSICTDILHRYSALHRETCKMSYLLAKSFNQIASEGFCAPPENTGEHGKSDKLENGTGLGDGEGAEDISKDVQDDEDLADLAQEKQQMDGDKEDKDTGVDAVNMDQEDLEADRSDFDDEMENEDGSCSDKEDEDDMDLDEETGSVDRLDASAVDEKMWDGTNDQDQKDTENEQGKGDAESEDKTAASANKNEKINESKNGDESENEGSEPPDDEGEAVGREDMDTTDPHAKEEPILDLPEDMELDGQDDKDKQDSDFDNDLGDLSDDNRSNWEGEPNAPEESNDHPDLDPQEQAENETEPANEVEEENLNGQEDVECHQEESETGTEEKERDELLESERTDNQADAEDIAPSEEVSVSQGVDQDQNQEHGDSGKATQEHGSKDQADEQNLQEGSADQGEDGKEATNVSGGRDDGKLDDSQTQAFKKLGDILEQWHRRQRQIQEASDHQDTSQNENQDANMEDADFEHLADDQDAADTQALGQATEEQAKSLDQSNAVESDVRPEEGEFLPDATEPKNPPAEQSLEDRMDLDQQPGLSENNTSRSYVASDRITENDPTHQDSQTSDSQEMEDMDAHLSSFHVGSETTPLTSPEEARRLWSHYESITNDLSLALTEQLRLILAPTLATKLRGDFRTGKRLNIKRVIPYIASQYKRDKIWMRRSVPSKRSYQIMLAVDDSKSMLESGSGQLAFETLALITKSLSMLEAGDLCVVSFGDEDHVRVAHEFGKTFSSEAGVQIFQQFSYKQTGTNVRKLISDSITLFREAKMKRSRSSGSGDLWQLELIISDGICEDHEAIRRLVRQAQEERIMIVFIIVDAVKGSSILDLTQASFEPDGSGAGEMKLKMKRYLEGFPFSYYLVVRDVQELPAILSLALKQWFAEVVDVAA</sequence>
<evidence type="ECO:0000256" key="8">
    <source>
        <dbReference type="ARBA" id="ARBA00023242"/>
    </source>
</evidence>
<dbReference type="FunFam" id="3.40.50.300:FF:001368">
    <property type="entry name" value="Midasin"/>
    <property type="match status" value="1"/>
</dbReference>
<feature type="compositionally biased region" description="Acidic residues" evidence="10">
    <location>
        <begin position="4307"/>
        <end position="4316"/>
    </location>
</feature>
<dbReference type="FunFam" id="3.40.50.300:FF:000582">
    <property type="entry name" value="Midasin"/>
    <property type="match status" value="1"/>
</dbReference>
<evidence type="ECO:0000256" key="9">
    <source>
        <dbReference type="PIRNR" id="PIRNR010340"/>
    </source>
</evidence>
<dbReference type="FunFam" id="3.40.50.300:FF:001861">
    <property type="entry name" value="Midasin"/>
    <property type="match status" value="1"/>
</dbReference>
<dbReference type="InterPro" id="IPR040848">
    <property type="entry name" value="AAA_lid_7"/>
</dbReference>
<feature type="compositionally biased region" description="Basic and acidic residues" evidence="10">
    <location>
        <begin position="4268"/>
        <end position="4285"/>
    </location>
</feature>
<proteinExistence type="inferred from homology"/>
<dbReference type="InterPro" id="IPR036465">
    <property type="entry name" value="vWFA_dom_sf"/>
</dbReference>
<dbReference type="Pfam" id="PF07728">
    <property type="entry name" value="AAA_5"/>
    <property type="match status" value="9"/>
</dbReference>
<accession>F0UJU3</accession>
<dbReference type="STRING" id="544711.F0UJU3"/>
<feature type="compositionally biased region" description="Basic and acidic residues" evidence="10">
    <location>
        <begin position="4095"/>
        <end position="4105"/>
    </location>
</feature>
<name>F0UJU3_AJEC8</name>
<feature type="compositionally biased region" description="Polar residues" evidence="10">
    <location>
        <begin position="4585"/>
        <end position="4596"/>
    </location>
</feature>
<comment type="subcellular location">
    <subcellularLocation>
        <location evidence="1">Nucleus</location>
        <location evidence="1">Nucleolus</location>
    </subcellularLocation>
    <subcellularLocation>
        <location evidence="2">Nucleus</location>
        <location evidence="2">Nucleoplasm</location>
    </subcellularLocation>
</comment>
<evidence type="ECO:0000256" key="10">
    <source>
        <dbReference type="SAM" id="MobiDB-lite"/>
    </source>
</evidence>
<gene>
    <name evidence="12" type="ORF">HCEG_05846</name>
</gene>
<dbReference type="GO" id="GO:0005654">
    <property type="term" value="C:nucleoplasm"/>
    <property type="evidence" value="ECO:0007669"/>
    <property type="project" value="UniProtKB-SubCell"/>
</dbReference>
<dbReference type="PIRSF" id="PIRSF010340">
    <property type="entry name" value="Midasin"/>
    <property type="match status" value="1"/>
</dbReference>
<dbReference type="FunFam" id="3.40.50.300:FF:001205">
    <property type="entry name" value="Midasin"/>
    <property type="match status" value="1"/>
</dbReference>
<dbReference type="OMA" id="ILEQWHR"/>
<dbReference type="SMART" id="SM00382">
    <property type="entry name" value="AAA"/>
    <property type="match status" value="6"/>
</dbReference>
<feature type="compositionally biased region" description="Acidic residues" evidence="10">
    <location>
        <begin position="4156"/>
        <end position="4194"/>
    </location>
</feature>
<evidence type="ECO:0000256" key="1">
    <source>
        <dbReference type="ARBA" id="ARBA00004604"/>
    </source>
</evidence>
<evidence type="ECO:0000313" key="13">
    <source>
        <dbReference type="Proteomes" id="UP000008142"/>
    </source>
</evidence>
<dbReference type="InterPro" id="IPR011704">
    <property type="entry name" value="ATPase_dyneun-rel_AAA"/>
</dbReference>
<dbReference type="InterPro" id="IPR041190">
    <property type="entry name" value="Midasin_AAA_lid_5"/>
</dbReference>
<keyword evidence="5 9" id="KW-0547">Nucleotide-binding</keyword>
<dbReference type="InterPro" id="IPR012099">
    <property type="entry name" value="Midasin"/>
</dbReference>
<evidence type="ECO:0000256" key="5">
    <source>
        <dbReference type="ARBA" id="ARBA00022741"/>
    </source>
</evidence>
<dbReference type="GO" id="GO:0005524">
    <property type="term" value="F:ATP binding"/>
    <property type="evidence" value="ECO:0007669"/>
    <property type="project" value="UniProtKB-KW"/>
</dbReference>
<dbReference type="GO" id="GO:0030687">
    <property type="term" value="C:preribosome, large subunit precursor"/>
    <property type="evidence" value="ECO:0007669"/>
    <property type="project" value="TreeGrafter"/>
</dbReference>
<evidence type="ECO:0000259" key="11">
    <source>
        <dbReference type="PROSITE" id="PS50234"/>
    </source>
</evidence>
<dbReference type="InterPro" id="IPR027417">
    <property type="entry name" value="P-loop_NTPase"/>
</dbReference>
<dbReference type="GO" id="GO:0000027">
    <property type="term" value="P:ribosomal large subunit assembly"/>
    <property type="evidence" value="ECO:0007669"/>
    <property type="project" value="InterPro"/>
</dbReference>
<evidence type="ECO:0000256" key="6">
    <source>
        <dbReference type="ARBA" id="ARBA00022840"/>
    </source>
</evidence>
<evidence type="ECO:0000313" key="12">
    <source>
        <dbReference type="EMBL" id="EGC46631.1"/>
    </source>
</evidence>
<evidence type="ECO:0000256" key="7">
    <source>
        <dbReference type="ARBA" id="ARBA00023186"/>
    </source>
</evidence>
<dbReference type="CDD" id="cd00009">
    <property type="entry name" value="AAA"/>
    <property type="match status" value="3"/>
</dbReference>
<feature type="compositionally biased region" description="Basic and acidic residues" evidence="10">
    <location>
        <begin position="4417"/>
        <end position="4436"/>
    </location>
</feature>
<dbReference type="Proteomes" id="UP000008142">
    <property type="component" value="Unassembled WGS sequence"/>
</dbReference>
<keyword evidence="8 9" id="KW-0539">Nucleus</keyword>
<evidence type="ECO:0000256" key="3">
    <source>
        <dbReference type="ARBA" id="ARBA00007188"/>
    </source>
</evidence>
<feature type="compositionally biased region" description="Low complexity" evidence="10">
    <location>
        <begin position="4526"/>
        <end position="4535"/>
    </location>
</feature>
<dbReference type="FunFam" id="3.40.50.300:FF:000142">
    <property type="entry name" value="Midasin"/>
    <property type="match status" value="1"/>
</dbReference>
<dbReference type="PROSITE" id="PS50234">
    <property type="entry name" value="VWFA"/>
    <property type="match status" value="1"/>
</dbReference>
<dbReference type="Pfam" id="PF21108">
    <property type="entry name" value="MDN1_4th"/>
    <property type="match status" value="1"/>
</dbReference>
<protein>
    <recommendedName>
        <fullName evidence="4 9">Midasin</fullName>
    </recommendedName>
</protein>
<dbReference type="GO" id="GO:0016887">
    <property type="term" value="F:ATP hydrolysis activity"/>
    <property type="evidence" value="ECO:0007669"/>
    <property type="project" value="InterPro"/>
</dbReference>